<dbReference type="SUPFAM" id="SSF53335">
    <property type="entry name" value="S-adenosyl-L-methionine-dependent methyltransferases"/>
    <property type="match status" value="1"/>
</dbReference>
<dbReference type="EMBL" id="LR746496">
    <property type="protein sequence ID" value="CAA7601093.1"/>
    <property type="molecule type" value="Genomic_DNA"/>
</dbReference>
<feature type="domain" description="Methyltransferase" evidence="4">
    <location>
        <begin position="45"/>
        <end position="135"/>
    </location>
</feature>
<dbReference type="KEGG" id="aacx:DEACI_1746"/>
<dbReference type="Proteomes" id="UP001071230">
    <property type="component" value="Unassembled WGS sequence"/>
</dbReference>
<evidence type="ECO:0000259" key="4">
    <source>
        <dbReference type="Pfam" id="PF13649"/>
    </source>
</evidence>
<reference evidence="5" key="2">
    <citation type="submission" date="2020-01" db="EMBL/GenBank/DDBJ databases">
        <authorList>
            <person name="Hornung B."/>
        </authorList>
    </citation>
    <scope>NUCLEOTIDE SEQUENCE</scope>
    <source>
        <strain evidence="5">PacBioINE</strain>
    </source>
</reference>
<dbReference type="Pfam" id="PF13649">
    <property type="entry name" value="Methyltransf_25"/>
    <property type="match status" value="1"/>
</dbReference>
<evidence type="ECO:0000313" key="7">
    <source>
        <dbReference type="Proteomes" id="UP001071230"/>
    </source>
</evidence>
<evidence type="ECO:0000313" key="6">
    <source>
        <dbReference type="EMBL" id="CEJ06967.1"/>
    </source>
</evidence>
<dbReference type="PANTHER" id="PTHR43464:SF19">
    <property type="entry name" value="UBIQUINONE BIOSYNTHESIS O-METHYLTRANSFERASE, MITOCHONDRIAL"/>
    <property type="match status" value="1"/>
</dbReference>
<dbReference type="Gene3D" id="3.40.50.150">
    <property type="entry name" value="Vaccinia Virus protein VP39"/>
    <property type="match status" value="1"/>
</dbReference>
<evidence type="ECO:0000313" key="5">
    <source>
        <dbReference type="EMBL" id="CAA7601093.1"/>
    </source>
</evidence>
<keyword evidence="3" id="KW-0949">S-adenosyl-L-methionine</keyword>
<dbReference type="GO" id="GO:0008168">
    <property type="term" value="F:methyltransferase activity"/>
    <property type="evidence" value="ECO:0007669"/>
    <property type="project" value="UniProtKB-KW"/>
</dbReference>
<dbReference type="CDD" id="cd02440">
    <property type="entry name" value="AdoMet_MTases"/>
    <property type="match status" value="1"/>
</dbReference>
<reference evidence="6" key="1">
    <citation type="submission" date="2014-11" db="EMBL/GenBank/DDBJ databases">
        <authorList>
            <person name="Hornung B.V."/>
        </authorList>
    </citation>
    <scope>NUCLEOTIDE SEQUENCE</scope>
    <source>
        <strain evidence="6">INE</strain>
    </source>
</reference>
<keyword evidence="2" id="KW-0808">Transferase</keyword>
<dbReference type="Proteomes" id="UP000836597">
    <property type="component" value="Chromosome"/>
</dbReference>
<dbReference type="InterPro" id="IPR041698">
    <property type="entry name" value="Methyltransf_25"/>
</dbReference>
<organism evidence="5">
    <name type="scientific">Acididesulfobacillus acetoxydans</name>
    <dbReference type="NCBI Taxonomy" id="1561005"/>
    <lineage>
        <taxon>Bacteria</taxon>
        <taxon>Bacillati</taxon>
        <taxon>Bacillota</taxon>
        <taxon>Clostridia</taxon>
        <taxon>Eubacteriales</taxon>
        <taxon>Peptococcaceae</taxon>
        <taxon>Acididesulfobacillus</taxon>
    </lineage>
</organism>
<keyword evidence="1 5" id="KW-0489">Methyltransferase</keyword>
<dbReference type="InterPro" id="IPR029063">
    <property type="entry name" value="SAM-dependent_MTases_sf"/>
</dbReference>
<evidence type="ECO:0000256" key="1">
    <source>
        <dbReference type="ARBA" id="ARBA00022603"/>
    </source>
</evidence>
<protein>
    <submittedName>
        <fullName evidence="5">Methyltransferase domain protein</fullName>
    </submittedName>
    <submittedName>
        <fullName evidence="6">Spermidine/spermine synthases family</fullName>
    </submittedName>
</protein>
<keyword evidence="7" id="KW-1185">Reference proteome</keyword>
<dbReference type="GO" id="GO:0032259">
    <property type="term" value="P:methylation"/>
    <property type="evidence" value="ECO:0007669"/>
    <property type="project" value="UniProtKB-KW"/>
</dbReference>
<gene>
    <name evidence="6" type="ORF">DEACI_1421</name>
    <name evidence="5" type="ORF">DEACI_1746</name>
</gene>
<name>A0A8S0VWP9_9FIRM</name>
<dbReference type="PANTHER" id="PTHR43464">
    <property type="entry name" value="METHYLTRANSFERASE"/>
    <property type="match status" value="1"/>
</dbReference>
<dbReference type="AlphaFoldDB" id="A0A8S0VWP9"/>
<accession>A0A8S0VWP9</accession>
<sequence>MKQVYDQKRTESYDKFYDTAEGRIVGRIEKETIYSCLEPGTGLKVLDIGCGTGRYSIDLARMVLEVTGVDVSTAMLEKAQLKATEAGASIQFVEADAQCLPFGDETFDLVLSVDSMEWVSGFPASLQEAFRVLEVGAGRECGGSQA</sequence>
<dbReference type="EMBL" id="CDGJ01000036">
    <property type="protein sequence ID" value="CEJ06967.1"/>
    <property type="molecule type" value="Genomic_DNA"/>
</dbReference>
<evidence type="ECO:0000256" key="3">
    <source>
        <dbReference type="ARBA" id="ARBA00022691"/>
    </source>
</evidence>
<proteinExistence type="predicted"/>
<dbReference type="RefSeq" id="WP_240984663.1">
    <property type="nucleotide sequence ID" value="NZ_CDGJ01000036.1"/>
</dbReference>
<evidence type="ECO:0000256" key="2">
    <source>
        <dbReference type="ARBA" id="ARBA00022679"/>
    </source>
</evidence>